<feature type="compositionally biased region" description="Basic and acidic residues" evidence="1">
    <location>
        <begin position="118"/>
        <end position="135"/>
    </location>
</feature>
<dbReference type="Proteomes" id="UP001159641">
    <property type="component" value="Unassembled WGS sequence"/>
</dbReference>
<protein>
    <submittedName>
        <fullName evidence="2">Uncharacterized protein</fullName>
    </submittedName>
</protein>
<feature type="region of interest" description="Disordered" evidence="1">
    <location>
        <begin position="94"/>
        <end position="194"/>
    </location>
</feature>
<proteinExistence type="predicted"/>
<sequence length="194" mass="19300">MAISGRPAESGQEGVEVPHSQQLGQRGATGKRRDAPPRRVRASGNGPLWRRGAGSARRRGGRGAEGGAGRSAGPLGERGAAGGVRVVAEVGAGAGAGWLGSPGTASGSQSVPPARPEGPPDRAGPWRERGGRVREAAAASAGQSAAIPWGPGLRGRFPPRGAAAAAAAAAAARPNARLGSAAPRPRRPARVPRR</sequence>
<comment type="caution">
    <text evidence="2">The sequence shown here is derived from an EMBL/GenBank/DDBJ whole genome shotgun (WGS) entry which is preliminary data.</text>
</comment>
<evidence type="ECO:0000256" key="1">
    <source>
        <dbReference type="SAM" id="MobiDB-lite"/>
    </source>
</evidence>
<accession>A0AB34H235</accession>
<evidence type="ECO:0000313" key="2">
    <source>
        <dbReference type="EMBL" id="KAJ8784955.1"/>
    </source>
</evidence>
<reference evidence="2 3" key="1">
    <citation type="submission" date="2022-11" db="EMBL/GenBank/DDBJ databases">
        <title>Whole genome sequence of Eschrichtius robustus ER-17-0199.</title>
        <authorList>
            <person name="Bruniche-Olsen A."/>
            <person name="Black A.N."/>
            <person name="Fields C.J."/>
            <person name="Walden K."/>
            <person name="Dewoody J.A."/>
        </authorList>
    </citation>
    <scope>NUCLEOTIDE SEQUENCE [LARGE SCALE GENOMIC DNA]</scope>
    <source>
        <strain evidence="2">ER-17-0199</strain>
        <tissue evidence="2">Blubber</tissue>
    </source>
</reference>
<dbReference type="AlphaFoldDB" id="A0AB34H235"/>
<organism evidence="2 3">
    <name type="scientific">Eschrichtius robustus</name>
    <name type="common">California gray whale</name>
    <name type="synonym">Eschrichtius gibbosus</name>
    <dbReference type="NCBI Taxonomy" id="9764"/>
    <lineage>
        <taxon>Eukaryota</taxon>
        <taxon>Metazoa</taxon>
        <taxon>Chordata</taxon>
        <taxon>Craniata</taxon>
        <taxon>Vertebrata</taxon>
        <taxon>Euteleostomi</taxon>
        <taxon>Mammalia</taxon>
        <taxon>Eutheria</taxon>
        <taxon>Laurasiatheria</taxon>
        <taxon>Artiodactyla</taxon>
        <taxon>Whippomorpha</taxon>
        <taxon>Cetacea</taxon>
        <taxon>Mysticeti</taxon>
        <taxon>Eschrichtiidae</taxon>
        <taxon>Eschrichtius</taxon>
    </lineage>
</organism>
<keyword evidence="3" id="KW-1185">Reference proteome</keyword>
<feature type="compositionally biased region" description="Low complexity" evidence="1">
    <location>
        <begin position="136"/>
        <end position="183"/>
    </location>
</feature>
<name>A0AB34H235_ESCRO</name>
<dbReference type="EMBL" id="JAIQCJ010002027">
    <property type="protein sequence ID" value="KAJ8784955.1"/>
    <property type="molecule type" value="Genomic_DNA"/>
</dbReference>
<feature type="compositionally biased region" description="Basic residues" evidence="1">
    <location>
        <begin position="184"/>
        <end position="194"/>
    </location>
</feature>
<gene>
    <name evidence="2" type="ORF">J1605_007511</name>
</gene>
<feature type="region of interest" description="Disordered" evidence="1">
    <location>
        <begin position="1"/>
        <end position="79"/>
    </location>
</feature>
<evidence type="ECO:0000313" key="3">
    <source>
        <dbReference type="Proteomes" id="UP001159641"/>
    </source>
</evidence>